<protein>
    <submittedName>
        <fullName evidence="4">Glycoside hydrolase family 25 protein</fullName>
    </submittedName>
</protein>
<dbReference type="PROSITE" id="PS51904">
    <property type="entry name" value="GLYCOSYL_HYDROL_F25_2"/>
    <property type="match status" value="1"/>
</dbReference>
<dbReference type="CDD" id="cd00599">
    <property type="entry name" value="GH25_muramidase"/>
    <property type="match status" value="1"/>
</dbReference>
<keyword evidence="2 4" id="KW-0378">Hydrolase</keyword>
<name>A0A9X4LWM9_9ACTN</name>
<dbReference type="InterPro" id="IPR017853">
    <property type="entry name" value="GH"/>
</dbReference>
<keyword evidence="5" id="KW-1185">Reference proteome</keyword>
<organism evidence="4 5">
    <name type="scientific">Speluncibacter jeojiensis</name>
    <dbReference type="NCBI Taxonomy" id="2710754"/>
    <lineage>
        <taxon>Bacteria</taxon>
        <taxon>Bacillati</taxon>
        <taxon>Actinomycetota</taxon>
        <taxon>Actinomycetes</taxon>
        <taxon>Mycobacteriales</taxon>
        <taxon>Speluncibacteraceae</taxon>
        <taxon>Speluncibacter</taxon>
    </lineage>
</organism>
<evidence type="ECO:0000313" key="4">
    <source>
        <dbReference type="EMBL" id="MDG3013539.1"/>
    </source>
</evidence>
<dbReference type="PANTHER" id="PTHR34135:SF2">
    <property type="entry name" value="LYSOZYME"/>
    <property type="match status" value="1"/>
</dbReference>
<dbReference type="InterPro" id="IPR018077">
    <property type="entry name" value="Glyco_hydro_fam25_subgr"/>
</dbReference>
<dbReference type="SUPFAM" id="SSF51445">
    <property type="entry name" value="(Trans)glycosidases"/>
    <property type="match status" value="1"/>
</dbReference>
<dbReference type="GO" id="GO:0016052">
    <property type="term" value="P:carbohydrate catabolic process"/>
    <property type="evidence" value="ECO:0007669"/>
    <property type="project" value="TreeGrafter"/>
</dbReference>
<dbReference type="Gene3D" id="3.20.20.80">
    <property type="entry name" value="Glycosidases"/>
    <property type="match status" value="1"/>
</dbReference>
<evidence type="ECO:0000313" key="5">
    <source>
        <dbReference type="Proteomes" id="UP001152755"/>
    </source>
</evidence>
<accession>A0A9X4LWM9</accession>
<comment type="similarity">
    <text evidence="1">Belongs to the glycosyl hydrolase 25 family.</text>
</comment>
<sequence length="279" mass="29283">MTIFGIDISSYQAGLDLAQVKAEGFDFVFVKVTEGSGYVNPTWPGFRDAANANGLILAGYHYLTGDDVNAQAQNFVTNLGPNIPAMIDFEANGGTLDNFWAFVNAVNARGVQIALSYIPRWYIQGAGGGDLSQVPGLISSSYVSGSGFASALYPGDQSSYWDGYDGGTPQILQFTDSAQVAGQTVDANAFRGTPDQLRALLAQPAGAPTPSPAPTQEDTMTPDQDAILRDIQVQLRGPGCAGWPQLGTNAAGQNLTLVDALAEALKRIEALESKAGVQA</sequence>
<evidence type="ECO:0000256" key="3">
    <source>
        <dbReference type="ARBA" id="ARBA00023295"/>
    </source>
</evidence>
<dbReference type="GO" id="GO:0016998">
    <property type="term" value="P:cell wall macromolecule catabolic process"/>
    <property type="evidence" value="ECO:0007669"/>
    <property type="project" value="InterPro"/>
</dbReference>
<dbReference type="InterPro" id="IPR002053">
    <property type="entry name" value="Glyco_hydro_25"/>
</dbReference>
<dbReference type="Pfam" id="PF01183">
    <property type="entry name" value="Glyco_hydro_25"/>
    <property type="match status" value="1"/>
</dbReference>
<dbReference type="GO" id="GO:0003796">
    <property type="term" value="F:lysozyme activity"/>
    <property type="evidence" value="ECO:0007669"/>
    <property type="project" value="InterPro"/>
</dbReference>
<reference evidence="4" key="1">
    <citation type="submission" date="2022-08" db="EMBL/GenBank/DDBJ databases">
        <title>Genome analysis of Corynebacteriales strain.</title>
        <authorList>
            <person name="Lee S.D."/>
        </authorList>
    </citation>
    <scope>NUCLEOTIDE SEQUENCE</scope>
    <source>
        <strain evidence="4">D3-21</strain>
    </source>
</reference>
<dbReference type="SMART" id="SM00641">
    <property type="entry name" value="Glyco_25"/>
    <property type="match status" value="1"/>
</dbReference>
<evidence type="ECO:0000256" key="1">
    <source>
        <dbReference type="ARBA" id="ARBA00010646"/>
    </source>
</evidence>
<dbReference type="GO" id="GO:0009253">
    <property type="term" value="P:peptidoglycan catabolic process"/>
    <property type="evidence" value="ECO:0007669"/>
    <property type="project" value="InterPro"/>
</dbReference>
<keyword evidence="3" id="KW-0326">Glycosidase</keyword>
<dbReference type="Proteomes" id="UP001152755">
    <property type="component" value="Unassembled WGS sequence"/>
</dbReference>
<comment type="caution">
    <text evidence="4">The sequence shown here is derived from an EMBL/GenBank/DDBJ whole genome shotgun (WGS) entry which is preliminary data.</text>
</comment>
<proteinExistence type="inferred from homology"/>
<evidence type="ECO:0000256" key="2">
    <source>
        <dbReference type="ARBA" id="ARBA00022801"/>
    </source>
</evidence>
<dbReference type="AlphaFoldDB" id="A0A9X4LWM9"/>
<gene>
    <name evidence="4" type="ORF">NVS88_03085</name>
</gene>
<dbReference type="EMBL" id="JANRHA010000001">
    <property type="protein sequence ID" value="MDG3013539.1"/>
    <property type="molecule type" value="Genomic_DNA"/>
</dbReference>
<dbReference type="PANTHER" id="PTHR34135">
    <property type="entry name" value="LYSOZYME"/>
    <property type="match status" value="1"/>
</dbReference>
<dbReference type="RefSeq" id="WP_332519132.1">
    <property type="nucleotide sequence ID" value="NZ_JANRHA010000001.1"/>
</dbReference>